<accession>A0ABU6HJT0</accession>
<dbReference type="InterPro" id="IPR051599">
    <property type="entry name" value="Cell_Envelope_Assoc"/>
</dbReference>
<feature type="domain" description="DUF218" evidence="1">
    <location>
        <begin position="6"/>
        <end position="121"/>
    </location>
</feature>
<protein>
    <submittedName>
        <fullName evidence="2">YdcF family protein</fullName>
    </submittedName>
</protein>
<proteinExistence type="predicted"/>
<evidence type="ECO:0000259" key="1">
    <source>
        <dbReference type="Pfam" id="PF02698"/>
    </source>
</evidence>
<dbReference type="Proteomes" id="UP001348149">
    <property type="component" value="Unassembled WGS sequence"/>
</dbReference>
<sequence length="157" mass="17041">MTLPTAIVLGAAVWPGGQPSPTLRRRALHAARLWHRGKVGTIIACGGLGQHPPSEAEVIRDLCIAEGVDPAAIRLEDRSATTEENLRLALPLLETRQVIIVTDHYHAPRARLVARRLGLDARSSSPPLRGSKPRAQIKAGLREIPAYLWYLLSGKGC</sequence>
<reference evidence="2 3" key="1">
    <citation type="submission" date="2024-01" db="EMBL/GenBank/DDBJ databases">
        <title>Mesobacterium rodlantinim sp. nov., isolated from shallow sea hydrothermal systems off Kueishantao Island.</title>
        <authorList>
            <person name="Su Z."/>
            <person name="Tang K."/>
        </authorList>
    </citation>
    <scope>NUCLEOTIDE SEQUENCE [LARGE SCALE GENOMIC DNA]</scope>
    <source>
        <strain evidence="2 3">TK19101</strain>
    </source>
</reference>
<dbReference type="InterPro" id="IPR003848">
    <property type="entry name" value="DUF218"/>
</dbReference>
<comment type="caution">
    <text evidence="2">The sequence shown here is derived from an EMBL/GenBank/DDBJ whole genome shotgun (WGS) entry which is preliminary data.</text>
</comment>
<dbReference type="Gene3D" id="3.40.50.620">
    <property type="entry name" value="HUPs"/>
    <property type="match status" value="1"/>
</dbReference>
<evidence type="ECO:0000313" key="2">
    <source>
        <dbReference type="EMBL" id="MEC3862698.1"/>
    </source>
</evidence>
<dbReference type="Pfam" id="PF02698">
    <property type="entry name" value="DUF218"/>
    <property type="match status" value="1"/>
</dbReference>
<dbReference type="PANTHER" id="PTHR30336">
    <property type="entry name" value="INNER MEMBRANE PROTEIN, PROBABLE PERMEASE"/>
    <property type="match status" value="1"/>
</dbReference>
<dbReference type="InterPro" id="IPR014729">
    <property type="entry name" value="Rossmann-like_a/b/a_fold"/>
</dbReference>
<dbReference type="CDD" id="cd06259">
    <property type="entry name" value="YdcF-like"/>
    <property type="match status" value="1"/>
</dbReference>
<dbReference type="EMBL" id="JAYLLH010000027">
    <property type="protein sequence ID" value="MEC3862698.1"/>
    <property type="molecule type" value="Genomic_DNA"/>
</dbReference>
<organism evidence="2 3">
    <name type="scientific">Mesobacterium hydrothermale</name>
    <dbReference type="NCBI Taxonomy" id="3111907"/>
    <lineage>
        <taxon>Bacteria</taxon>
        <taxon>Pseudomonadati</taxon>
        <taxon>Pseudomonadota</taxon>
        <taxon>Alphaproteobacteria</taxon>
        <taxon>Rhodobacterales</taxon>
        <taxon>Roseobacteraceae</taxon>
        <taxon>Mesobacterium</taxon>
    </lineage>
</organism>
<dbReference type="RefSeq" id="WP_326298666.1">
    <property type="nucleotide sequence ID" value="NZ_JAYLLH010000027.1"/>
</dbReference>
<name>A0ABU6HJT0_9RHOB</name>
<evidence type="ECO:0000313" key="3">
    <source>
        <dbReference type="Proteomes" id="UP001348149"/>
    </source>
</evidence>
<gene>
    <name evidence="2" type="ORF">VK792_15510</name>
</gene>
<keyword evidence="3" id="KW-1185">Reference proteome</keyword>
<dbReference type="PANTHER" id="PTHR30336:SF20">
    <property type="entry name" value="DUF218 DOMAIN-CONTAINING PROTEIN"/>
    <property type="match status" value="1"/>
</dbReference>